<evidence type="ECO:0000313" key="3">
    <source>
        <dbReference type="Proteomes" id="UP000326924"/>
    </source>
</evidence>
<feature type="transmembrane region" description="Helical" evidence="1">
    <location>
        <begin position="31"/>
        <end position="54"/>
    </location>
</feature>
<name>A0A5J5ESU5_9PEZI</name>
<evidence type="ECO:0000256" key="1">
    <source>
        <dbReference type="SAM" id="Phobius"/>
    </source>
</evidence>
<dbReference type="InParanoid" id="A0A5J5ESU5"/>
<evidence type="ECO:0000313" key="2">
    <source>
        <dbReference type="EMBL" id="KAA8901940.1"/>
    </source>
</evidence>
<dbReference type="EMBL" id="VXIS01000139">
    <property type="protein sequence ID" value="KAA8901940.1"/>
    <property type="molecule type" value="Genomic_DNA"/>
</dbReference>
<sequence>MWFLSLGVLFISFPSFTFVSCSFVLSFRLVLLFLSGFLFFYAVFLGSWYVYLVAVRSASYSDPRISISSFDVNESASRNDTFVSTRLTARTSGRVLVRWICIGFSGFNSTGTQPP</sequence>
<organism evidence="2 3">
    <name type="scientific">Sphaerosporella brunnea</name>
    <dbReference type="NCBI Taxonomy" id="1250544"/>
    <lineage>
        <taxon>Eukaryota</taxon>
        <taxon>Fungi</taxon>
        <taxon>Dikarya</taxon>
        <taxon>Ascomycota</taxon>
        <taxon>Pezizomycotina</taxon>
        <taxon>Pezizomycetes</taxon>
        <taxon>Pezizales</taxon>
        <taxon>Pyronemataceae</taxon>
        <taxon>Sphaerosporella</taxon>
    </lineage>
</organism>
<dbReference type="Proteomes" id="UP000326924">
    <property type="component" value="Unassembled WGS sequence"/>
</dbReference>
<gene>
    <name evidence="2" type="ORF">FN846DRAFT_96191</name>
</gene>
<accession>A0A5J5ESU5</accession>
<keyword evidence="3" id="KW-1185">Reference proteome</keyword>
<reference evidence="2 3" key="1">
    <citation type="submission" date="2019-09" db="EMBL/GenBank/DDBJ databases">
        <title>Draft genome of the ectomycorrhizal ascomycete Sphaerosporella brunnea.</title>
        <authorList>
            <consortium name="DOE Joint Genome Institute"/>
            <person name="Benucci G.M."/>
            <person name="Marozzi G."/>
            <person name="Antonielli L."/>
            <person name="Sanchez S."/>
            <person name="Marco P."/>
            <person name="Wang X."/>
            <person name="Falini L.B."/>
            <person name="Barry K."/>
            <person name="Haridas S."/>
            <person name="Lipzen A."/>
            <person name="Labutti K."/>
            <person name="Grigoriev I.V."/>
            <person name="Murat C."/>
            <person name="Martin F."/>
            <person name="Albertini E."/>
            <person name="Donnini D."/>
            <person name="Bonito G."/>
        </authorList>
    </citation>
    <scope>NUCLEOTIDE SEQUENCE [LARGE SCALE GENOMIC DNA]</scope>
    <source>
        <strain evidence="2 3">Sb_GMNB300</strain>
    </source>
</reference>
<protein>
    <submittedName>
        <fullName evidence="2">Uncharacterized protein</fullName>
    </submittedName>
</protein>
<keyword evidence="1" id="KW-0472">Membrane</keyword>
<keyword evidence="1" id="KW-1133">Transmembrane helix</keyword>
<keyword evidence="1" id="KW-0812">Transmembrane</keyword>
<comment type="caution">
    <text evidence="2">The sequence shown here is derived from an EMBL/GenBank/DDBJ whole genome shotgun (WGS) entry which is preliminary data.</text>
</comment>
<proteinExistence type="predicted"/>
<dbReference type="AlphaFoldDB" id="A0A5J5ESU5"/>